<evidence type="ECO:0000256" key="6">
    <source>
        <dbReference type="ARBA" id="ARBA00023237"/>
    </source>
</evidence>
<organism evidence="9 10">
    <name type="scientific">Persicobacter psychrovividus</name>
    <dbReference type="NCBI Taxonomy" id="387638"/>
    <lineage>
        <taxon>Bacteria</taxon>
        <taxon>Pseudomonadati</taxon>
        <taxon>Bacteroidota</taxon>
        <taxon>Cytophagia</taxon>
        <taxon>Cytophagales</taxon>
        <taxon>Persicobacteraceae</taxon>
        <taxon>Persicobacter</taxon>
    </lineage>
</organism>
<dbReference type="PROSITE" id="PS52016">
    <property type="entry name" value="TONB_DEPENDENT_REC_3"/>
    <property type="match status" value="1"/>
</dbReference>
<geneLocation type="plasmid" evidence="9 10">
    <name>pPP1</name>
</geneLocation>
<dbReference type="InterPro" id="IPR036942">
    <property type="entry name" value="Beta-barrel_TonB_sf"/>
</dbReference>
<feature type="domain" description="TonB-dependent receptor plug" evidence="8">
    <location>
        <begin position="115"/>
        <end position="218"/>
    </location>
</feature>
<dbReference type="InterPro" id="IPR023996">
    <property type="entry name" value="TonB-dep_OMP_SusC/RagA"/>
</dbReference>
<evidence type="ECO:0000256" key="3">
    <source>
        <dbReference type="ARBA" id="ARBA00022452"/>
    </source>
</evidence>
<keyword evidence="2 7" id="KW-0813">Transport</keyword>
<dbReference type="InterPro" id="IPR023997">
    <property type="entry name" value="TonB-dep_OMP_SusC/RagA_CS"/>
</dbReference>
<keyword evidence="5 7" id="KW-0472">Membrane</keyword>
<keyword evidence="9" id="KW-0614">Plasmid</keyword>
<dbReference type="NCBIfam" id="TIGR04056">
    <property type="entry name" value="OMP_RagA_SusC"/>
    <property type="match status" value="1"/>
</dbReference>
<dbReference type="InterPro" id="IPR039426">
    <property type="entry name" value="TonB-dep_rcpt-like"/>
</dbReference>
<sequence length="1011" mass="111136">MRKHLFLILFIMIGHLTFAQGNLSISGIVRDIDGSGLPGASVLVKGTTHGVSTDMDGKFTLDGLSADNTVVFSFIGMKAQEAVVGHRSNFDIQLESAVNNLEEVVVVGYGQAKSKDLTSPIVTLKSDELTKVHSTSPMASIQGKIPGVTVVNSGAPGAGASVHIRGVGSIGNSDPLYVVDGMFFSDINFLNPNDIESMSILKDASAAAIYGVKAANGVVLITTKGGVKNTKLKVVYDGYYGVQTVTQRLKMANSAQYSELMRASGNADFSGLITKSMDYYGKNGNLPAVDTDWYGELLKDSAPIQSHNLTLSGGTEKSTYSFGVSYFDQDGIMNATGNYNRLSFRNKMTYQLTKGLKLGSNLMFTKENNQHDDNSAWFQAFINAPIYPVMDEKLTDAQSHPTKFASPHFFGAGVDGYETYYSNPMLIASYNGDDKNEAYRFMPSFFADLKPVQGKDITLHSAINMDFRYGRGRKFTPAFVNGKAKQEQNQLYKYNQWNANYIWDNTATWGMHFGDNDLTVMAGFSVRQNNYRRSWATASDLKNPDYINSGDKTSTSADDAGSRFRGLSAFSRVSYALKDRYLVSATMRADGSSKYQETWGYYPSIGLGWVISDEHFMEGLKNHGVDFLKLRASWGQLGNDNVPANDGFAKVAHGGLNDSGVFGGTNMVPGMVNQTNFTDLKWEKVEETNIGIDAKLLDYRLNFEADYFQRDTKELAFHNKLPNGKGSLLRNSGTVRNSGVELNINWNDKIGDDFSYTVGANLSKLHNEVISLGDQPNYYTGAAEYPQLSEVGSPLFSFYGYKMMGVYQNQAEIEGDPVAKANGLQPGDFKYQDLNGDGQIDAHDRQIIGNYQPDYTYGINLSLTYKAWTLGATFQGVQGVDLFNRRRADINKHPRNNMDAAMAEGLWTGEGSTNAYPSAAGLFKPWNTQKFSTFYIEDGAYFRVQNVRLAYNLPKSLLSKVQISSAQLYLNADRPFTAFHSNGFTPEVSGGIDNGVYPISSVFSLGANVTF</sequence>
<evidence type="ECO:0000256" key="5">
    <source>
        <dbReference type="ARBA" id="ARBA00023136"/>
    </source>
</evidence>
<dbReference type="NCBIfam" id="TIGR04057">
    <property type="entry name" value="SusC_RagA_signa"/>
    <property type="match status" value="1"/>
</dbReference>
<name>A0ABM7VHU8_9BACT</name>
<evidence type="ECO:0000256" key="4">
    <source>
        <dbReference type="ARBA" id="ARBA00022692"/>
    </source>
</evidence>
<keyword evidence="10" id="KW-1185">Reference proteome</keyword>
<dbReference type="Gene3D" id="2.40.170.20">
    <property type="entry name" value="TonB-dependent receptor, beta-barrel domain"/>
    <property type="match status" value="1"/>
</dbReference>
<dbReference type="Pfam" id="PF07715">
    <property type="entry name" value="Plug"/>
    <property type="match status" value="1"/>
</dbReference>
<dbReference type="InterPro" id="IPR012910">
    <property type="entry name" value="Plug_dom"/>
</dbReference>
<evidence type="ECO:0000256" key="7">
    <source>
        <dbReference type="PROSITE-ProRule" id="PRU01360"/>
    </source>
</evidence>
<dbReference type="SUPFAM" id="SSF56935">
    <property type="entry name" value="Porins"/>
    <property type="match status" value="1"/>
</dbReference>
<proteinExistence type="inferred from homology"/>
<accession>A0ABM7VHU8</accession>
<keyword evidence="4 7" id="KW-0812">Transmembrane</keyword>
<evidence type="ECO:0000313" key="9">
    <source>
        <dbReference type="EMBL" id="BDD00544.1"/>
    </source>
</evidence>
<protein>
    <submittedName>
        <fullName evidence="9">SusC/RagA family TonB-linked outer membrane protein</fullName>
    </submittedName>
</protein>
<evidence type="ECO:0000256" key="1">
    <source>
        <dbReference type="ARBA" id="ARBA00004571"/>
    </source>
</evidence>
<dbReference type="Proteomes" id="UP001354989">
    <property type="component" value="Plasmid pPP1"/>
</dbReference>
<dbReference type="Pfam" id="PF13715">
    <property type="entry name" value="CarbopepD_reg_2"/>
    <property type="match status" value="1"/>
</dbReference>
<dbReference type="SUPFAM" id="SSF49464">
    <property type="entry name" value="Carboxypeptidase regulatory domain-like"/>
    <property type="match status" value="1"/>
</dbReference>
<evidence type="ECO:0000256" key="2">
    <source>
        <dbReference type="ARBA" id="ARBA00022448"/>
    </source>
</evidence>
<keyword evidence="3 7" id="KW-1134">Transmembrane beta strand</keyword>
<dbReference type="EMBL" id="AP025293">
    <property type="protein sequence ID" value="BDD00544.1"/>
    <property type="molecule type" value="Genomic_DNA"/>
</dbReference>
<comment type="similarity">
    <text evidence="7">Belongs to the TonB-dependent receptor family.</text>
</comment>
<evidence type="ECO:0000259" key="8">
    <source>
        <dbReference type="Pfam" id="PF07715"/>
    </source>
</evidence>
<gene>
    <name evidence="9" type="ORF">PEPS_28240</name>
</gene>
<dbReference type="InterPro" id="IPR037066">
    <property type="entry name" value="Plug_dom_sf"/>
</dbReference>
<dbReference type="Gene3D" id="2.60.40.1120">
    <property type="entry name" value="Carboxypeptidase-like, regulatory domain"/>
    <property type="match status" value="1"/>
</dbReference>
<evidence type="ECO:0000313" key="10">
    <source>
        <dbReference type="Proteomes" id="UP001354989"/>
    </source>
</evidence>
<dbReference type="InterPro" id="IPR008969">
    <property type="entry name" value="CarboxyPept-like_regulatory"/>
</dbReference>
<dbReference type="Gene3D" id="2.170.130.10">
    <property type="entry name" value="TonB-dependent receptor, plug domain"/>
    <property type="match status" value="1"/>
</dbReference>
<reference evidence="9 10" key="1">
    <citation type="submission" date="2021-12" db="EMBL/GenBank/DDBJ databases">
        <title>Genome sequencing of bacteria with rrn-lacking chromosome and rrn-plasmid.</title>
        <authorList>
            <person name="Anda M."/>
            <person name="Iwasaki W."/>
        </authorList>
    </citation>
    <scope>NUCLEOTIDE SEQUENCE [LARGE SCALE GENOMIC DNA]</scope>
    <source>
        <strain evidence="9 10">NBRC 101262</strain>
        <plasmid evidence="9 10">pPP1</plasmid>
    </source>
</reference>
<dbReference type="RefSeq" id="WP_338398383.1">
    <property type="nucleotide sequence ID" value="NZ_AP025293.1"/>
</dbReference>
<comment type="subcellular location">
    <subcellularLocation>
        <location evidence="1 7">Cell outer membrane</location>
        <topology evidence="1 7">Multi-pass membrane protein</topology>
    </subcellularLocation>
</comment>
<keyword evidence="6 7" id="KW-0998">Cell outer membrane</keyword>